<reference evidence="2" key="2">
    <citation type="submission" date="2022-01" db="EMBL/GenBank/DDBJ databases">
        <authorList>
            <person name="Yamashiro T."/>
            <person name="Shiraishi A."/>
            <person name="Satake H."/>
            <person name="Nakayama K."/>
        </authorList>
    </citation>
    <scope>NUCLEOTIDE SEQUENCE</scope>
</reference>
<protein>
    <submittedName>
        <fullName evidence="2">Uncharacterized protein</fullName>
    </submittedName>
</protein>
<dbReference type="PANTHER" id="PTHR11439:SF495">
    <property type="entry name" value="REVERSE TRANSCRIPTASE, RNA-DEPENDENT DNA POLYMERASE-RELATED"/>
    <property type="match status" value="1"/>
</dbReference>
<organism evidence="2 3">
    <name type="scientific">Tanacetum coccineum</name>
    <dbReference type="NCBI Taxonomy" id="301880"/>
    <lineage>
        <taxon>Eukaryota</taxon>
        <taxon>Viridiplantae</taxon>
        <taxon>Streptophyta</taxon>
        <taxon>Embryophyta</taxon>
        <taxon>Tracheophyta</taxon>
        <taxon>Spermatophyta</taxon>
        <taxon>Magnoliopsida</taxon>
        <taxon>eudicotyledons</taxon>
        <taxon>Gunneridae</taxon>
        <taxon>Pentapetalae</taxon>
        <taxon>asterids</taxon>
        <taxon>campanulids</taxon>
        <taxon>Asterales</taxon>
        <taxon>Asteraceae</taxon>
        <taxon>Asteroideae</taxon>
        <taxon>Anthemideae</taxon>
        <taxon>Anthemidinae</taxon>
        <taxon>Tanacetum</taxon>
    </lineage>
</organism>
<reference evidence="2" key="1">
    <citation type="journal article" date="2022" name="Int. J. Mol. Sci.">
        <title>Draft Genome of Tanacetum Coccineum: Genomic Comparison of Closely Related Tanacetum-Family Plants.</title>
        <authorList>
            <person name="Yamashiro T."/>
            <person name="Shiraishi A."/>
            <person name="Nakayama K."/>
            <person name="Satake H."/>
        </authorList>
    </citation>
    <scope>NUCLEOTIDE SEQUENCE</scope>
</reference>
<keyword evidence="3" id="KW-1185">Reference proteome</keyword>
<name>A0ABQ5HLQ6_9ASTR</name>
<proteinExistence type="predicted"/>
<feature type="compositionally biased region" description="Polar residues" evidence="1">
    <location>
        <begin position="554"/>
        <end position="566"/>
    </location>
</feature>
<dbReference type="PANTHER" id="PTHR11439">
    <property type="entry name" value="GAG-POL-RELATED RETROTRANSPOSON"/>
    <property type="match status" value="1"/>
</dbReference>
<evidence type="ECO:0000313" key="3">
    <source>
        <dbReference type="Proteomes" id="UP001151760"/>
    </source>
</evidence>
<feature type="compositionally biased region" description="Polar residues" evidence="1">
    <location>
        <begin position="598"/>
        <end position="611"/>
    </location>
</feature>
<evidence type="ECO:0000313" key="2">
    <source>
        <dbReference type="EMBL" id="GJT88818.1"/>
    </source>
</evidence>
<feature type="region of interest" description="Disordered" evidence="1">
    <location>
        <begin position="543"/>
        <end position="611"/>
    </location>
</feature>
<dbReference type="CDD" id="cd09272">
    <property type="entry name" value="RNase_HI_RT_Ty1"/>
    <property type="match status" value="1"/>
</dbReference>
<sequence>MQDSQWKQPKALIQILTHTTPRTDEKLGCGCYTHLYRSMIGSLMYLTASRPDIMFAVCACARFQVTPKTSHFNAVKRIFRYLKGQPKLGLWYPRDSPFDLEAFSDSDYAGASLDRKSTTGGCQFLGKRLISWQCKKQTIVANSTTEAEYVAAANCCGQVLWIQNQMLDYGFNFMNTKIYIDNESTICIVKNPVFHSKTKHIEIRHHFIRDSYEKKLIQVIKIHTDQNVLDLLTKAFDASRVKTAKVGDEAVHKELGDRMERAATTASSLEAEQDSVNAARFNLLLSVQVNTVRHMLMLPVQVPAAEEKPAESEGFEQIVDFLNVNPIRYALIINLTIYISCIQQFWDSAKLRTVNGDVHIQALIDGKKIIVNEASIRRDLKLEDAEGSPCLPNATIFEELTRMGYEKVSQKLTFYKAFFSPQWKFLIHTILQCISAKTTAWNEFSSTMASVIICLANNQKFNFSKYIFDSMVKNLENVNKFWMYPRFVQVFVNQQLGDMSKHKKTFVNPSLTKKLFGNMKREGTGFSGKVTPLFDTMMVQASEEVGEDSDHPTDSNQIPIVDQPSTSSQPKKKQKSRRKQRKEAEVAQDETEHEESIPTPSNDPLPSGEDSMQLNDLMVLCTKLQKQVLDLEKAKSDQAIEIASLKKRVEKEDASKHGRRIEDLDDDAEITKIDEVTIAGVEDGAAPIIPVSGATTAKKTLA</sequence>
<evidence type="ECO:0000256" key="1">
    <source>
        <dbReference type="SAM" id="MobiDB-lite"/>
    </source>
</evidence>
<dbReference type="Proteomes" id="UP001151760">
    <property type="component" value="Unassembled WGS sequence"/>
</dbReference>
<feature type="compositionally biased region" description="Basic residues" evidence="1">
    <location>
        <begin position="570"/>
        <end position="581"/>
    </location>
</feature>
<dbReference type="EMBL" id="BQNB010019766">
    <property type="protein sequence ID" value="GJT88818.1"/>
    <property type="molecule type" value="Genomic_DNA"/>
</dbReference>
<comment type="caution">
    <text evidence="2">The sequence shown here is derived from an EMBL/GenBank/DDBJ whole genome shotgun (WGS) entry which is preliminary data.</text>
</comment>
<accession>A0ABQ5HLQ6</accession>
<gene>
    <name evidence="2" type="ORF">Tco_1070535</name>
</gene>